<proteinExistence type="predicted"/>
<dbReference type="AlphaFoldDB" id="W9NJB4"/>
<dbReference type="HOGENOM" id="CLU_111225_0_0_1"/>
<dbReference type="Proteomes" id="UP000030751">
    <property type="component" value="Unassembled WGS sequence"/>
</dbReference>
<reference evidence="1" key="1">
    <citation type="submission" date="2011-10" db="EMBL/GenBank/DDBJ databases">
        <title>The Genome Sequence of Fusarium oxysporum HDV247.</title>
        <authorList>
            <consortium name="The Broad Institute Genome Sequencing Platform"/>
            <person name="Ma L.-J."/>
            <person name="Gale L.R."/>
            <person name="Schwartz D.C."/>
            <person name="Zhou S."/>
            <person name="Corby-Kistler H."/>
            <person name="Young S.K."/>
            <person name="Zeng Q."/>
            <person name="Gargeya S."/>
            <person name="Fitzgerald M."/>
            <person name="Haas B."/>
            <person name="Abouelleil A."/>
            <person name="Alvarado L."/>
            <person name="Arachchi H.M."/>
            <person name="Berlin A."/>
            <person name="Brown A."/>
            <person name="Chapman S.B."/>
            <person name="Chen Z."/>
            <person name="Dunbar C."/>
            <person name="Freedman E."/>
            <person name="Gearin G."/>
            <person name="Goldberg J."/>
            <person name="Griggs A."/>
            <person name="Gujja S."/>
            <person name="Heiman D."/>
            <person name="Howarth C."/>
            <person name="Larson L."/>
            <person name="Lui A."/>
            <person name="MacDonald P.J.P."/>
            <person name="Montmayeur A."/>
            <person name="Murphy C."/>
            <person name="Neiman D."/>
            <person name="Pearson M."/>
            <person name="Priest M."/>
            <person name="Roberts A."/>
            <person name="Saif S."/>
            <person name="Shea T."/>
            <person name="Shenoy N."/>
            <person name="Sisk P."/>
            <person name="Stolte C."/>
            <person name="Sykes S."/>
            <person name="Wortman J."/>
            <person name="Nusbaum C."/>
            <person name="Birren B."/>
        </authorList>
    </citation>
    <scope>NUCLEOTIDE SEQUENCE [LARGE SCALE GENOMIC DNA]</scope>
    <source>
        <strain evidence="1">HDV247</strain>
    </source>
</reference>
<gene>
    <name evidence="1" type="ORF">FOVG_18467</name>
</gene>
<name>W9NJB4_FUSOX</name>
<protein>
    <submittedName>
        <fullName evidence="1">Uncharacterized protein</fullName>
    </submittedName>
</protein>
<sequence length="119" mass="14005">MRHVEHDRTGKEDRLMERSRQEITCYEPSCKGMTADEAQRLWICMLEVQQRYGCYTSARMDTALNAGDDGLDLMPNRFIIDTFNESIVGLPDEGREMLNRYLCPSSCLTKQKWKFWKKD</sequence>
<accession>W9NJB4</accession>
<reference evidence="1" key="2">
    <citation type="submission" date="2012-05" db="EMBL/GenBank/DDBJ databases">
        <title>Annotation of the Genome Sequence of Fusarium oxysporum HDV247.</title>
        <authorList>
            <consortium name="The Broad Institute Genomics Platform"/>
            <person name="Ma L.-J."/>
            <person name="Corby-Kistler H."/>
            <person name="Broz K."/>
            <person name="Gale L.R."/>
            <person name="Jonkers W."/>
            <person name="O'Donnell K."/>
            <person name="Ploetz R."/>
            <person name="Steinberg C."/>
            <person name="Schwartz D.C."/>
            <person name="VanEtten H."/>
            <person name="Zhou S."/>
            <person name="Young S.K."/>
            <person name="Zeng Q."/>
            <person name="Gargeya S."/>
            <person name="Fitzgerald M."/>
            <person name="Abouelleil A."/>
            <person name="Alvarado L."/>
            <person name="Chapman S.B."/>
            <person name="Gainer-Dewar J."/>
            <person name="Goldberg J."/>
            <person name="Griggs A."/>
            <person name="Gujja S."/>
            <person name="Hansen M."/>
            <person name="Howarth C."/>
            <person name="Imamovic A."/>
            <person name="Ireland A."/>
            <person name="Larimer J."/>
            <person name="McCowan C."/>
            <person name="Murphy C."/>
            <person name="Pearson M."/>
            <person name="Poon T.W."/>
            <person name="Priest M."/>
            <person name="Roberts A."/>
            <person name="Saif S."/>
            <person name="Shea T."/>
            <person name="Sykes S."/>
            <person name="Wortman J."/>
            <person name="Nusbaum C."/>
            <person name="Birren B."/>
        </authorList>
    </citation>
    <scope>NUCLEOTIDE SEQUENCE</scope>
    <source>
        <strain evidence="1">HDV247</strain>
    </source>
</reference>
<evidence type="ECO:0000313" key="1">
    <source>
        <dbReference type="EMBL" id="EXA30117.1"/>
    </source>
</evidence>
<dbReference type="OrthoDB" id="3553044at2759"/>
<dbReference type="EMBL" id="JH651068">
    <property type="protein sequence ID" value="EXA30117.1"/>
    <property type="molecule type" value="Genomic_DNA"/>
</dbReference>
<organism evidence="1">
    <name type="scientific">Fusarium oxysporum f. sp. pisi HDV247</name>
    <dbReference type="NCBI Taxonomy" id="1080344"/>
    <lineage>
        <taxon>Eukaryota</taxon>
        <taxon>Fungi</taxon>
        <taxon>Dikarya</taxon>
        <taxon>Ascomycota</taxon>
        <taxon>Pezizomycotina</taxon>
        <taxon>Sordariomycetes</taxon>
        <taxon>Hypocreomycetidae</taxon>
        <taxon>Hypocreales</taxon>
        <taxon>Nectriaceae</taxon>
        <taxon>Fusarium</taxon>
        <taxon>Fusarium oxysporum species complex</taxon>
    </lineage>
</organism>